<dbReference type="STRING" id="745411.B3C1_06804"/>
<dbReference type="Pfam" id="PF01973">
    <property type="entry name" value="MptE-like"/>
    <property type="match status" value="1"/>
</dbReference>
<reference evidence="2 3" key="1">
    <citation type="journal article" date="2012" name="J. Bacteriol.">
        <title>Genome Sequence of Gallaecimonas xiamenensis Type Strain 3-C-1.</title>
        <authorList>
            <person name="Lai Q."/>
            <person name="Wang L."/>
            <person name="Wang W."/>
            <person name="Shao Z."/>
        </authorList>
    </citation>
    <scope>NUCLEOTIDE SEQUENCE [LARGE SCALE GENOMIC DNA]</scope>
    <source>
        <strain evidence="2 3">3-C-1</strain>
    </source>
</reference>
<dbReference type="InterPro" id="IPR002826">
    <property type="entry name" value="MptE-like"/>
</dbReference>
<protein>
    <recommendedName>
        <fullName evidence="1">6-hydroxymethylpterin diphosphokinase MptE-like domain-containing protein</fullName>
    </recommendedName>
</protein>
<evidence type="ECO:0000259" key="1">
    <source>
        <dbReference type="Pfam" id="PF01973"/>
    </source>
</evidence>
<sequence length="274" mass="31922">MAIRFKVLDIIKKNIDLNAIPYQMREEPFVYGFPDTKKIRSLKGKFAGKRCFILGNGPSLNKVDLSLLKNEYSFAVNGIFYKTDECGYRPTFYVVEDKAVMADNIERINEYEAPYKFFPINYRSKVKNRKNCLFFRMNTGFYKECSPNYGVPRFSTDASRRLYCGQSVTMINLQLAHYLGFSEVYLIGMDFNYEIPKSAVVNGKEILSTEDDCNHFHPEYFGKGKTWHDPQLDKVLNSYKMMKIVYEASNRRIFNATVGGKLEVFERVDFDSLF</sequence>
<dbReference type="eggNOG" id="COG2604">
    <property type="taxonomic scope" value="Bacteria"/>
</dbReference>
<dbReference type="Proteomes" id="UP000006755">
    <property type="component" value="Unassembled WGS sequence"/>
</dbReference>
<evidence type="ECO:0000313" key="3">
    <source>
        <dbReference type="Proteomes" id="UP000006755"/>
    </source>
</evidence>
<name>K2KDH9_9GAMM</name>
<dbReference type="EMBL" id="AMRI01000008">
    <property type="protein sequence ID" value="EKE75365.1"/>
    <property type="molecule type" value="Genomic_DNA"/>
</dbReference>
<gene>
    <name evidence="2" type="ORF">B3C1_06804</name>
</gene>
<dbReference type="RefSeq" id="WP_008483785.1">
    <property type="nucleotide sequence ID" value="NZ_AMRI01000008.1"/>
</dbReference>
<accession>K2KDH9</accession>
<organism evidence="2 3">
    <name type="scientific">Gallaecimonas xiamenensis 3-C-1</name>
    <dbReference type="NCBI Taxonomy" id="745411"/>
    <lineage>
        <taxon>Bacteria</taxon>
        <taxon>Pseudomonadati</taxon>
        <taxon>Pseudomonadota</taxon>
        <taxon>Gammaproteobacteria</taxon>
        <taxon>Enterobacterales</taxon>
        <taxon>Gallaecimonadaceae</taxon>
        <taxon>Gallaecimonas</taxon>
    </lineage>
</organism>
<keyword evidence="3" id="KW-1185">Reference proteome</keyword>
<dbReference type="AlphaFoldDB" id="K2KDH9"/>
<comment type="caution">
    <text evidence="2">The sequence shown here is derived from an EMBL/GenBank/DDBJ whole genome shotgun (WGS) entry which is preliminary data.</text>
</comment>
<evidence type="ECO:0000313" key="2">
    <source>
        <dbReference type="EMBL" id="EKE75365.1"/>
    </source>
</evidence>
<dbReference type="Gene3D" id="3.90.1480.10">
    <property type="entry name" value="Alpha-2,3-sialyltransferase"/>
    <property type="match status" value="1"/>
</dbReference>
<proteinExistence type="predicted"/>
<feature type="domain" description="6-hydroxymethylpterin diphosphokinase MptE-like" evidence="1">
    <location>
        <begin position="37"/>
        <end position="194"/>
    </location>
</feature>